<reference evidence="11" key="2">
    <citation type="submission" date="2023-01" db="EMBL/GenBank/DDBJ databases">
        <title>Draft genome sequence of Sulfitobacter pacificus strain NBRC 109915.</title>
        <authorList>
            <person name="Sun Q."/>
            <person name="Mori K."/>
        </authorList>
    </citation>
    <scope>NUCLEOTIDE SEQUENCE</scope>
    <source>
        <strain evidence="11">NBRC 109915</strain>
    </source>
</reference>
<comment type="similarity">
    <text evidence="2 7 8">Belongs to the NAPRTase family.</text>
</comment>
<evidence type="ECO:0000259" key="9">
    <source>
        <dbReference type="Pfam" id="PF04095"/>
    </source>
</evidence>
<protein>
    <recommendedName>
        <fullName evidence="3 7">Nicotinate phosphoribosyltransferase</fullName>
        <shortName evidence="7">NAPRTase</shortName>
        <ecNumber evidence="3 7">6.3.4.21</ecNumber>
    </recommendedName>
</protein>
<evidence type="ECO:0000259" key="10">
    <source>
        <dbReference type="Pfam" id="PF17767"/>
    </source>
</evidence>
<evidence type="ECO:0000256" key="7">
    <source>
        <dbReference type="HAMAP-Rule" id="MF_00570"/>
    </source>
</evidence>
<dbReference type="PANTHER" id="PTHR11098">
    <property type="entry name" value="NICOTINATE PHOSPHORIBOSYLTRANSFERASE"/>
    <property type="match status" value="1"/>
</dbReference>
<dbReference type="NCBIfam" id="NF003704">
    <property type="entry name" value="PRK05321.1"/>
    <property type="match status" value="1"/>
</dbReference>
<keyword evidence="5 7" id="KW-0436">Ligase</keyword>
<accession>A0ABQ5VN72</accession>
<sequence length="430" mass="49058">MVDIASRVWNHKWKIDPIVRSLIDTDFYKLLMCQSIFRNKPDTQVTFSLINRSKHVPLAKLIDEGELREQLDHVRSLSLSRGESTWLRGNTFYGKRQMFRPDFMEWFEGLRLPPYHLERKGDQYELTFEGKWHEVMLWEIPALAILMELRGRAVLDTMGKFELQVLYARAMTRVWEKIETLREVPDLSIADFGTRRRHSYLWQDWCVQAMSEGLGSAFTGTSNCKIAMSREVEAIGTNAHELPMVYAALAADDAALAKAPYDVLQDWHDEHEGNLRIILPDTYGTKGFLENAPDWLAGWTGIRVDSGDPATAAQIAIDWWKSRGEDPAQKRVIFSDGLDVDKIKTLHREFADKVNVSFGWGTLLTNDFRKLVPDDALAPFSLVCKAVSANGNPTVKLSDNPRKAMGPADEIARYKRVFGVGEQEAHEVEV</sequence>
<organism evidence="11 12">
    <name type="scientific">Sulfitobacter pacificus</name>
    <dbReference type="NCBI Taxonomy" id="1499314"/>
    <lineage>
        <taxon>Bacteria</taxon>
        <taxon>Pseudomonadati</taxon>
        <taxon>Pseudomonadota</taxon>
        <taxon>Alphaproteobacteria</taxon>
        <taxon>Rhodobacterales</taxon>
        <taxon>Roseobacteraceae</taxon>
        <taxon>Sulfitobacter</taxon>
    </lineage>
</organism>
<dbReference type="Gene3D" id="3.20.140.10">
    <property type="entry name" value="nicotinate phosphoribosyltransferase"/>
    <property type="match status" value="1"/>
</dbReference>
<comment type="pathway">
    <text evidence="1 7 8">Cofactor biosynthesis; NAD(+) biosynthesis; nicotinate D-ribonucleotide from nicotinate: step 1/1.</text>
</comment>
<dbReference type="Pfam" id="PF04095">
    <property type="entry name" value="NAPRTase"/>
    <property type="match status" value="1"/>
</dbReference>
<dbReference type="EMBL" id="BSNL01000001">
    <property type="protein sequence ID" value="GLQ28516.1"/>
    <property type="molecule type" value="Genomic_DNA"/>
</dbReference>
<comment type="PTM">
    <text evidence="7 8">Transiently phosphorylated on a His residue during the reaction cycle. Phosphorylation strongly increases the affinity for substrates and increases the rate of nicotinate D-ribonucleotide production. Dephosphorylation regenerates the low-affinity form of the enzyme, leading to product release.</text>
</comment>
<evidence type="ECO:0000313" key="12">
    <source>
        <dbReference type="Proteomes" id="UP001161388"/>
    </source>
</evidence>
<keyword evidence="11" id="KW-0328">Glycosyltransferase</keyword>
<feature type="domain" description="Nicotinate phosphoribosyltransferase N-terminal" evidence="10">
    <location>
        <begin position="23"/>
        <end position="146"/>
    </location>
</feature>
<keyword evidence="6 7" id="KW-0662">Pyridine nucleotide biosynthesis</keyword>
<dbReference type="InterPro" id="IPR036068">
    <property type="entry name" value="Nicotinate_pribotase-like_C"/>
</dbReference>
<evidence type="ECO:0000256" key="1">
    <source>
        <dbReference type="ARBA" id="ARBA00004952"/>
    </source>
</evidence>
<feature type="domain" description="Nicotinate/nicotinamide phosphoribosyltransferase" evidence="9">
    <location>
        <begin position="188"/>
        <end position="421"/>
    </location>
</feature>
<dbReference type="GO" id="GO:0016757">
    <property type="term" value="F:glycosyltransferase activity"/>
    <property type="evidence" value="ECO:0007669"/>
    <property type="project" value="UniProtKB-KW"/>
</dbReference>
<evidence type="ECO:0000256" key="4">
    <source>
        <dbReference type="ARBA" id="ARBA00022553"/>
    </source>
</evidence>
<dbReference type="HAMAP" id="MF_00570">
    <property type="entry name" value="NAPRTase"/>
    <property type="match status" value="1"/>
</dbReference>
<comment type="catalytic activity">
    <reaction evidence="7 8">
        <text>5-phospho-alpha-D-ribose 1-diphosphate + nicotinate + ATP + H2O = nicotinate beta-D-ribonucleotide + ADP + phosphate + diphosphate</text>
        <dbReference type="Rhea" id="RHEA:36163"/>
        <dbReference type="ChEBI" id="CHEBI:15377"/>
        <dbReference type="ChEBI" id="CHEBI:30616"/>
        <dbReference type="ChEBI" id="CHEBI:32544"/>
        <dbReference type="ChEBI" id="CHEBI:33019"/>
        <dbReference type="ChEBI" id="CHEBI:43474"/>
        <dbReference type="ChEBI" id="CHEBI:57502"/>
        <dbReference type="ChEBI" id="CHEBI:58017"/>
        <dbReference type="ChEBI" id="CHEBI:456216"/>
        <dbReference type="EC" id="6.3.4.21"/>
    </reaction>
</comment>
<keyword evidence="4 7" id="KW-0597">Phosphoprotein</keyword>
<evidence type="ECO:0000256" key="6">
    <source>
        <dbReference type="ARBA" id="ARBA00022642"/>
    </source>
</evidence>
<evidence type="ECO:0000256" key="3">
    <source>
        <dbReference type="ARBA" id="ARBA00013236"/>
    </source>
</evidence>
<evidence type="ECO:0000256" key="5">
    <source>
        <dbReference type="ARBA" id="ARBA00022598"/>
    </source>
</evidence>
<evidence type="ECO:0000256" key="8">
    <source>
        <dbReference type="RuleBase" id="RU003838"/>
    </source>
</evidence>
<dbReference type="Proteomes" id="UP001161388">
    <property type="component" value="Unassembled WGS sequence"/>
</dbReference>
<dbReference type="InterPro" id="IPR041525">
    <property type="entry name" value="N/Namide_PRibTrfase"/>
</dbReference>
<keyword evidence="11" id="KW-0808">Transferase</keyword>
<gene>
    <name evidence="7 11" type="primary">pncB</name>
    <name evidence="11" type="ORF">GCM10007927_33190</name>
</gene>
<comment type="function">
    <text evidence="7 8">Catalyzes the synthesis of beta-nicotinate D-ribonucleotide from nicotinate and 5-phospho-D-ribose 1-phosphate at the expense of ATP.</text>
</comment>
<dbReference type="PIRSF" id="PIRSF000484">
    <property type="entry name" value="NAPRT"/>
    <property type="match status" value="1"/>
</dbReference>
<dbReference type="SUPFAM" id="SSF51690">
    <property type="entry name" value="Nicotinate/Quinolinate PRTase C-terminal domain-like"/>
    <property type="match status" value="1"/>
</dbReference>
<dbReference type="InterPro" id="IPR040727">
    <property type="entry name" value="NAPRTase_N"/>
</dbReference>
<name>A0ABQ5VN72_9RHOB</name>
<reference evidence="11" key="1">
    <citation type="journal article" date="2014" name="Int. J. Syst. Evol. Microbiol.">
        <title>Complete genome of a new Firmicutes species belonging to the dominant human colonic microbiota ('Ruminococcus bicirculans') reveals two chromosomes and a selective capacity to utilize plant glucans.</title>
        <authorList>
            <consortium name="NISC Comparative Sequencing Program"/>
            <person name="Wegmann U."/>
            <person name="Louis P."/>
            <person name="Goesmann A."/>
            <person name="Henrissat B."/>
            <person name="Duncan S.H."/>
            <person name="Flint H.J."/>
        </authorList>
    </citation>
    <scope>NUCLEOTIDE SEQUENCE</scope>
    <source>
        <strain evidence="11">NBRC 109915</strain>
    </source>
</reference>
<evidence type="ECO:0000256" key="2">
    <source>
        <dbReference type="ARBA" id="ARBA00010897"/>
    </source>
</evidence>
<dbReference type="PANTHER" id="PTHR11098:SF1">
    <property type="entry name" value="NICOTINATE PHOSPHORIBOSYLTRANSFERASE"/>
    <property type="match status" value="1"/>
</dbReference>
<dbReference type="InterPro" id="IPR006406">
    <property type="entry name" value="Nic_PRibTrfase"/>
</dbReference>
<dbReference type="EC" id="6.3.4.21" evidence="3 7"/>
<dbReference type="NCBIfam" id="TIGR01514">
    <property type="entry name" value="NAPRTase"/>
    <property type="match status" value="1"/>
</dbReference>
<dbReference type="Pfam" id="PF17767">
    <property type="entry name" value="NAPRTase_N"/>
    <property type="match status" value="1"/>
</dbReference>
<dbReference type="RefSeq" id="WP_284374980.1">
    <property type="nucleotide sequence ID" value="NZ_BAABWP010000002.1"/>
</dbReference>
<keyword evidence="12" id="KW-1185">Reference proteome</keyword>
<evidence type="ECO:0000313" key="11">
    <source>
        <dbReference type="EMBL" id="GLQ28516.1"/>
    </source>
</evidence>
<dbReference type="InterPro" id="IPR007229">
    <property type="entry name" value="Nic_PRibTrfase-Fam"/>
</dbReference>
<comment type="caution">
    <text evidence="11">The sequence shown here is derived from an EMBL/GenBank/DDBJ whole genome shotgun (WGS) entry which is preliminary data.</text>
</comment>
<dbReference type="SUPFAM" id="SSF54675">
    <property type="entry name" value="Nicotinate/Quinolinate PRTase N-terminal domain-like"/>
    <property type="match status" value="1"/>
</dbReference>
<feature type="modified residue" description="Phosphohistidine; by autocatalysis" evidence="7">
    <location>
        <position position="240"/>
    </location>
</feature>
<proteinExistence type="inferred from homology"/>